<organism evidence="2 3">
    <name type="scientific">Armillaria novae-zelandiae</name>
    <dbReference type="NCBI Taxonomy" id="153914"/>
    <lineage>
        <taxon>Eukaryota</taxon>
        <taxon>Fungi</taxon>
        <taxon>Dikarya</taxon>
        <taxon>Basidiomycota</taxon>
        <taxon>Agaricomycotina</taxon>
        <taxon>Agaricomycetes</taxon>
        <taxon>Agaricomycetidae</taxon>
        <taxon>Agaricales</taxon>
        <taxon>Marasmiineae</taxon>
        <taxon>Physalacriaceae</taxon>
        <taxon>Armillaria</taxon>
    </lineage>
</organism>
<keyword evidence="3" id="KW-1185">Reference proteome</keyword>
<proteinExistence type="predicted"/>
<feature type="region of interest" description="Disordered" evidence="1">
    <location>
        <begin position="1"/>
        <end position="44"/>
    </location>
</feature>
<dbReference type="AlphaFoldDB" id="A0AA39UGN1"/>
<dbReference type="Gene3D" id="3.30.710.10">
    <property type="entry name" value="Potassium Channel Kv1.1, Chain A"/>
    <property type="match status" value="1"/>
</dbReference>
<sequence length="412" mass="46258">MSQGAQRLTGEMGCENGGTNGTRPTQTSRGKPLGCKNRTMNSSTIPGTALSRGKIILTRALHELANVTSVKIEDPDTGAELYRHSDLWFDDGSVVCRAEDTLFRVHMSQLARHSVCFRDMFSLASSTRHPQPERLDEIEGCPVVFLHDKAEDLANLFVALYDGPNFGDNGHDDFQRVSGILRLSTKYIIDSLREKALAHLRIAWPSNLKGWDCREDLARLHEMQTTDGSHLYPSPIAVINLAREVDAPSLFPPAFYDLCRYPFCQIFAPSSFHPSTLSLSDTQRLCLGKEIAQNTITTLIQAMGTSQYIRTHIRKPSSVCVSAAACRKDFSELVDLATQHYLFDRERGFCDPLYVAEELGQLKSAEFSECKPCARSLEAWAARERQKMWKMIPLWFRLQEFNPSPAISPSHD</sequence>
<protein>
    <recommendedName>
        <fullName evidence="4">BTB domain-containing protein</fullName>
    </recommendedName>
</protein>
<evidence type="ECO:0000313" key="3">
    <source>
        <dbReference type="Proteomes" id="UP001175227"/>
    </source>
</evidence>
<evidence type="ECO:0000313" key="2">
    <source>
        <dbReference type="EMBL" id="KAK0486553.1"/>
    </source>
</evidence>
<dbReference type="InterPro" id="IPR011333">
    <property type="entry name" value="SKP1/BTB/POZ_sf"/>
</dbReference>
<comment type="caution">
    <text evidence="2">The sequence shown here is derived from an EMBL/GenBank/DDBJ whole genome shotgun (WGS) entry which is preliminary data.</text>
</comment>
<reference evidence="2" key="1">
    <citation type="submission" date="2023-06" db="EMBL/GenBank/DDBJ databases">
        <authorList>
            <consortium name="Lawrence Berkeley National Laboratory"/>
            <person name="Ahrendt S."/>
            <person name="Sahu N."/>
            <person name="Indic B."/>
            <person name="Wong-Bajracharya J."/>
            <person name="Merenyi Z."/>
            <person name="Ke H.-M."/>
            <person name="Monk M."/>
            <person name="Kocsube S."/>
            <person name="Drula E."/>
            <person name="Lipzen A."/>
            <person name="Balint B."/>
            <person name="Henrissat B."/>
            <person name="Andreopoulos B."/>
            <person name="Martin F.M."/>
            <person name="Harder C.B."/>
            <person name="Rigling D."/>
            <person name="Ford K.L."/>
            <person name="Foster G.D."/>
            <person name="Pangilinan J."/>
            <person name="Papanicolaou A."/>
            <person name="Barry K."/>
            <person name="LaButti K."/>
            <person name="Viragh M."/>
            <person name="Koriabine M."/>
            <person name="Yan M."/>
            <person name="Riley R."/>
            <person name="Champramary S."/>
            <person name="Plett K.L."/>
            <person name="Tsai I.J."/>
            <person name="Slot J."/>
            <person name="Sipos G."/>
            <person name="Plett J."/>
            <person name="Nagy L.G."/>
            <person name="Grigoriev I.V."/>
        </authorList>
    </citation>
    <scope>NUCLEOTIDE SEQUENCE</scope>
    <source>
        <strain evidence="2">ICMP 16352</strain>
    </source>
</reference>
<name>A0AA39UGN1_9AGAR</name>
<accession>A0AA39UGN1</accession>
<dbReference type="Proteomes" id="UP001175227">
    <property type="component" value="Unassembled WGS sequence"/>
</dbReference>
<evidence type="ECO:0008006" key="4">
    <source>
        <dbReference type="Google" id="ProtNLM"/>
    </source>
</evidence>
<gene>
    <name evidence="2" type="ORF">IW261DRAFT_1549234</name>
</gene>
<evidence type="ECO:0000256" key="1">
    <source>
        <dbReference type="SAM" id="MobiDB-lite"/>
    </source>
</evidence>
<dbReference type="EMBL" id="JAUEPR010000004">
    <property type="protein sequence ID" value="KAK0486553.1"/>
    <property type="molecule type" value="Genomic_DNA"/>
</dbReference>